<dbReference type="SMART" id="SM00535">
    <property type="entry name" value="RIBOc"/>
    <property type="match status" value="1"/>
</dbReference>
<comment type="cofactor">
    <cofactor evidence="15">
        <name>Mg(2+)</name>
        <dbReference type="ChEBI" id="CHEBI:18420"/>
    </cofactor>
</comment>
<comment type="subcellular location">
    <subcellularLocation>
        <location evidence="2 15">Cytoplasm</location>
    </subcellularLocation>
</comment>
<keyword evidence="5 15" id="KW-0963">Cytoplasm</keyword>
<accession>C8W586</accession>
<keyword evidence="6 15" id="KW-0698">rRNA processing</keyword>
<evidence type="ECO:0000256" key="10">
    <source>
        <dbReference type="ARBA" id="ARBA00022723"/>
    </source>
</evidence>
<dbReference type="CDD" id="cd00593">
    <property type="entry name" value="RIBOc"/>
    <property type="match status" value="1"/>
</dbReference>
<dbReference type="KEGG" id="dae:Dtox_1183"/>
<dbReference type="PANTHER" id="PTHR11207:SF0">
    <property type="entry name" value="RIBONUCLEASE 3"/>
    <property type="match status" value="1"/>
</dbReference>
<evidence type="ECO:0000256" key="4">
    <source>
        <dbReference type="ARBA" id="ARBA00011738"/>
    </source>
</evidence>
<dbReference type="OrthoDB" id="9805026at2"/>
<dbReference type="Gene3D" id="1.10.1520.10">
    <property type="entry name" value="Ribonuclease III domain"/>
    <property type="match status" value="1"/>
</dbReference>
<dbReference type="FunFam" id="3.30.160.20:FF:000003">
    <property type="entry name" value="Ribonuclease 3"/>
    <property type="match status" value="1"/>
</dbReference>
<sequence length="259" mass="28999">MKKNQDNIMQLMQQVGVAWNDENLLWQALTHSSYVYESGSAAHTNNQRLEFLGDAVLELLVSGYLYSSYPECAEGELTKLRAAIVCEPSLAKVARQLNLGYCLRMGKGEERSGGRERPSILADSFEALLGAVYLDQGLEKTRMFALKFLAPVINDVLEGRVDRDYKTELQEMLQKKSPEPISYVILNEEGPDHQKLFTAGVVYCGIIIGQGTGRSKKEAEQQAAKIALLELPSNGEINLRVRSHLHTGARRRPMQKCKR</sequence>
<dbReference type="Proteomes" id="UP000002217">
    <property type="component" value="Chromosome"/>
</dbReference>
<dbReference type="PROSITE" id="PS50142">
    <property type="entry name" value="RNASE_3_2"/>
    <property type="match status" value="1"/>
</dbReference>
<dbReference type="GO" id="GO:0042802">
    <property type="term" value="F:identical protein binding"/>
    <property type="evidence" value="ECO:0007669"/>
    <property type="project" value="UniProtKB-ARBA"/>
</dbReference>
<keyword evidence="9 15" id="KW-0540">Nuclease</keyword>
<evidence type="ECO:0000256" key="6">
    <source>
        <dbReference type="ARBA" id="ARBA00022552"/>
    </source>
</evidence>
<dbReference type="PROSITE" id="PS50137">
    <property type="entry name" value="DS_RBD"/>
    <property type="match status" value="1"/>
</dbReference>
<dbReference type="InterPro" id="IPR011907">
    <property type="entry name" value="RNase_III"/>
</dbReference>
<dbReference type="PANTHER" id="PTHR11207">
    <property type="entry name" value="RIBONUCLEASE III"/>
    <property type="match status" value="1"/>
</dbReference>
<dbReference type="STRING" id="485916.Dtox_1183"/>
<dbReference type="SMART" id="SM00358">
    <property type="entry name" value="DSRM"/>
    <property type="match status" value="1"/>
</dbReference>
<dbReference type="AlphaFoldDB" id="C8W586"/>
<dbReference type="EMBL" id="CP001720">
    <property type="protein sequence ID" value="ACV62068.1"/>
    <property type="molecule type" value="Genomic_DNA"/>
</dbReference>
<dbReference type="FunFam" id="1.10.1520.10:FF:000001">
    <property type="entry name" value="Ribonuclease 3"/>
    <property type="match status" value="1"/>
</dbReference>
<evidence type="ECO:0000256" key="15">
    <source>
        <dbReference type="HAMAP-Rule" id="MF_00104"/>
    </source>
</evidence>
<dbReference type="GO" id="GO:0006364">
    <property type="term" value="P:rRNA processing"/>
    <property type="evidence" value="ECO:0007669"/>
    <property type="project" value="UniProtKB-UniRule"/>
</dbReference>
<reference evidence="18 19" key="1">
    <citation type="journal article" date="2009" name="Stand. Genomic Sci.">
        <title>Complete genome sequence of Desulfotomaculum acetoxidans type strain (5575).</title>
        <authorList>
            <person name="Spring S."/>
            <person name="Lapidus A."/>
            <person name="Schroder M."/>
            <person name="Gleim D."/>
            <person name="Sims D."/>
            <person name="Meincke L."/>
            <person name="Glavina Del Rio T."/>
            <person name="Tice H."/>
            <person name="Copeland A."/>
            <person name="Cheng J.F."/>
            <person name="Lucas S."/>
            <person name="Chen F."/>
            <person name="Nolan M."/>
            <person name="Bruce D."/>
            <person name="Goodwin L."/>
            <person name="Pitluck S."/>
            <person name="Ivanova N."/>
            <person name="Mavromatis K."/>
            <person name="Mikhailova N."/>
            <person name="Pati A."/>
            <person name="Chen A."/>
            <person name="Palaniappan K."/>
            <person name="Land M."/>
            <person name="Hauser L."/>
            <person name="Chang Y.J."/>
            <person name="Jeffries C.D."/>
            <person name="Chain P."/>
            <person name="Saunders E."/>
            <person name="Brettin T."/>
            <person name="Detter J.C."/>
            <person name="Goker M."/>
            <person name="Bristow J."/>
            <person name="Eisen J.A."/>
            <person name="Markowitz V."/>
            <person name="Hugenholtz P."/>
            <person name="Kyrpides N.C."/>
            <person name="Klenk H.P."/>
            <person name="Han C."/>
        </authorList>
    </citation>
    <scope>NUCLEOTIDE SEQUENCE [LARGE SCALE GENOMIC DNA]</scope>
    <source>
        <strain evidence="19">ATCC 49208 / DSM 771 / VKM B-1644</strain>
    </source>
</reference>
<evidence type="ECO:0000256" key="11">
    <source>
        <dbReference type="ARBA" id="ARBA00022759"/>
    </source>
</evidence>
<feature type="active site" evidence="15">
    <location>
        <position position="126"/>
    </location>
</feature>
<keyword evidence="13 15" id="KW-0460">Magnesium</keyword>
<protein>
    <recommendedName>
        <fullName evidence="15">Ribonuclease 3</fullName>
        <ecNumber evidence="15">3.1.26.3</ecNumber>
    </recommendedName>
    <alternativeName>
        <fullName evidence="15">Ribonuclease III</fullName>
        <shortName evidence="15">RNase III</shortName>
    </alternativeName>
</protein>
<evidence type="ECO:0000256" key="9">
    <source>
        <dbReference type="ARBA" id="ARBA00022722"/>
    </source>
</evidence>
<evidence type="ECO:0000313" key="18">
    <source>
        <dbReference type="EMBL" id="ACV62068.1"/>
    </source>
</evidence>
<proteinExistence type="inferred from homology"/>
<keyword evidence="7 15" id="KW-0507">mRNA processing</keyword>
<gene>
    <name evidence="15" type="primary">rnc</name>
    <name evidence="18" type="ordered locus">Dtox_1183</name>
</gene>
<dbReference type="Pfam" id="PF00035">
    <property type="entry name" value="dsrm"/>
    <property type="match status" value="1"/>
</dbReference>
<dbReference type="CDD" id="cd10845">
    <property type="entry name" value="DSRM_RNAse_III_family"/>
    <property type="match status" value="1"/>
</dbReference>
<name>C8W586_DESAS</name>
<keyword evidence="19" id="KW-1185">Reference proteome</keyword>
<feature type="domain" description="DRBM" evidence="16">
    <location>
        <begin position="164"/>
        <end position="233"/>
    </location>
</feature>
<evidence type="ECO:0000256" key="3">
    <source>
        <dbReference type="ARBA" id="ARBA00010183"/>
    </source>
</evidence>
<organism evidence="18 19">
    <name type="scientific">Desulfofarcimen acetoxidans (strain ATCC 49208 / DSM 771 / KCTC 5769 / VKM B-1644 / 5575)</name>
    <name type="common">Desulfotomaculum acetoxidans</name>
    <dbReference type="NCBI Taxonomy" id="485916"/>
    <lineage>
        <taxon>Bacteria</taxon>
        <taxon>Bacillati</taxon>
        <taxon>Bacillota</taxon>
        <taxon>Clostridia</taxon>
        <taxon>Eubacteriales</taxon>
        <taxon>Peptococcaceae</taxon>
        <taxon>Desulfofarcimen</taxon>
    </lineage>
</organism>
<feature type="binding site" evidence="15">
    <location>
        <position position="50"/>
    </location>
    <ligand>
        <name>Mg(2+)</name>
        <dbReference type="ChEBI" id="CHEBI:18420"/>
    </ligand>
</feature>
<comment type="catalytic activity">
    <reaction evidence="1 15">
        <text>Endonucleolytic cleavage to 5'-phosphomonoester.</text>
        <dbReference type="EC" id="3.1.26.3"/>
    </reaction>
</comment>
<evidence type="ECO:0000259" key="17">
    <source>
        <dbReference type="PROSITE" id="PS50142"/>
    </source>
</evidence>
<dbReference type="HAMAP" id="MF_00104">
    <property type="entry name" value="RNase_III"/>
    <property type="match status" value="1"/>
</dbReference>
<evidence type="ECO:0000256" key="1">
    <source>
        <dbReference type="ARBA" id="ARBA00000109"/>
    </source>
</evidence>
<comment type="subunit">
    <text evidence="4 15">Homodimer.</text>
</comment>
<dbReference type="GO" id="GO:0006397">
    <property type="term" value="P:mRNA processing"/>
    <property type="evidence" value="ECO:0007669"/>
    <property type="project" value="UniProtKB-UniRule"/>
</dbReference>
<dbReference type="PROSITE" id="PS00517">
    <property type="entry name" value="RNASE_3_1"/>
    <property type="match status" value="1"/>
</dbReference>
<dbReference type="InterPro" id="IPR000999">
    <property type="entry name" value="RNase_III_dom"/>
</dbReference>
<dbReference type="Gene3D" id="3.30.160.20">
    <property type="match status" value="1"/>
</dbReference>
<dbReference type="SUPFAM" id="SSF54768">
    <property type="entry name" value="dsRNA-binding domain-like"/>
    <property type="match status" value="1"/>
</dbReference>
<dbReference type="HOGENOM" id="CLU_000907_1_3_9"/>
<keyword evidence="12 15" id="KW-0378">Hydrolase</keyword>
<evidence type="ECO:0000259" key="16">
    <source>
        <dbReference type="PROSITE" id="PS50137"/>
    </source>
</evidence>
<keyword evidence="15" id="KW-0699">rRNA-binding</keyword>
<dbReference type="SUPFAM" id="SSF69065">
    <property type="entry name" value="RNase III domain-like"/>
    <property type="match status" value="1"/>
</dbReference>
<evidence type="ECO:0000256" key="2">
    <source>
        <dbReference type="ARBA" id="ARBA00004496"/>
    </source>
</evidence>
<dbReference type="NCBIfam" id="TIGR02191">
    <property type="entry name" value="RNaseIII"/>
    <property type="match status" value="1"/>
</dbReference>
<evidence type="ECO:0000256" key="5">
    <source>
        <dbReference type="ARBA" id="ARBA00022490"/>
    </source>
</evidence>
<keyword evidence="8 15" id="KW-0819">tRNA processing</keyword>
<dbReference type="GO" id="GO:0019843">
    <property type="term" value="F:rRNA binding"/>
    <property type="evidence" value="ECO:0007669"/>
    <property type="project" value="UniProtKB-KW"/>
</dbReference>
<dbReference type="Pfam" id="PF14622">
    <property type="entry name" value="Ribonucleas_3_3"/>
    <property type="match status" value="1"/>
</dbReference>
<keyword evidence="10 15" id="KW-0479">Metal-binding</keyword>
<dbReference type="GO" id="GO:0046872">
    <property type="term" value="F:metal ion binding"/>
    <property type="evidence" value="ECO:0007669"/>
    <property type="project" value="UniProtKB-KW"/>
</dbReference>
<evidence type="ECO:0000256" key="13">
    <source>
        <dbReference type="ARBA" id="ARBA00022842"/>
    </source>
</evidence>
<dbReference type="GO" id="GO:0010468">
    <property type="term" value="P:regulation of gene expression"/>
    <property type="evidence" value="ECO:0007669"/>
    <property type="project" value="TreeGrafter"/>
</dbReference>
<dbReference type="RefSeq" id="WP_015756783.1">
    <property type="nucleotide sequence ID" value="NC_013216.1"/>
</dbReference>
<keyword evidence="14 15" id="KW-0694">RNA-binding</keyword>
<feature type="active site" evidence="15">
    <location>
        <position position="54"/>
    </location>
</feature>
<comment type="similarity">
    <text evidence="3">Belongs to the ribonuclease III family.</text>
</comment>
<evidence type="ECO:0000256" key="7">
    <source>
        <dbReference type="ARBA" id="ARBA00022664"/>
    </source>
</evidence>
<evidence type="ECO:0000256" key="8">
    <source>
        <dbReference type="ARBA" id="ARBA00022694"/>
    </source>
</evidence>
<evidence type="ECO:0000313" key="19">
    <source>
        <dbReference type="Proteomes" id="UP000002217"/>
    </source>
</evidence>
<dbReference type="InterPro" id="IPR036389">
    <property type="entry name" value="RNase_III_sf"/>
</dbReference>
<feature type="domain" description="RNase III" evidence="17">
    <location>
        <begin position="8"/>
        <end position="137"/>
    </location>
</feature>
<feature type="binding site" evidence="15">
    <location>
        <position position="123"/>
    </location>
    <ligand>
        <name>Mg(2+)</name>
        <dbReference type="ChEBI" id="CHEBI:18420"/>
    </ligand>
</feature>
<dbReference type="eggNOG" id="COG0571">
    <property type="taxonomic scope" value="Bacteria"/>
</dbReference>
<dbReference type="GO" id="GO:0008033">
    <property type="term" value="P:tRNA processing"/>
    <property type="evidence" value="ECO:0007669"/>
    <property type="project" value="UniProtKB-KW"/>
</dbReference>
<keyword evidence="11 15" id="KW-0255">Endonuclease</keyword>
<comment type="function">
    <text evidence="15">Digests double-stranded RNA. Involved in the processing of primary rRNA transcript to yield the immediate precursors to the large and small rRNAs (23S and 16S). Processes some mRNAs, and tRNAs when they are encoded in the rRNA operon. Processes pre-crRNA and tracrRNA of type II CRISPR loci if present in the organism.</text>
</comment>
<dbReference type="EC" id="3.1.26.3" evidence="15"/>
<feature type="binding site" evidence="15">
    <location>
        <position position="126"/>
    </location>
    <ligand>
        <name>Mg(2+)</name>
        <dbReference type="ChEBI" id="CHEBI:18420"/>
    </ligand>
</feature>
<dbReference type="GO" id="GO:0003725">
    <property type="term" value="F:double-stranded RNA binding"/>
    <property type="evidence" value="ECO:0007669"/>
    <property type="project" value="TreeGrafter"/>
</dbReference>
<dbReference type="InterPro" id="IPR014720">
    <property type="entry name" value="dsRBD_dom"/>
</dbReference>
<dbReference type="GO" id="GO:0004525">
    <property type="term" value="F:ribonuclease III activity"/>
    <property type="evidence" value="ECO:0007669"/>
    <property type="project" value="UniProtKB-UniRule"/>
</dbReference>
<evidence type="ECO:0000256" key="12">
    <source>
        <dbReference type="ARBA" id="ARBA00022801"/>
    </source>
</evidence>
<evidence type="ECO:0000256" key="14">
    <source>
        <dbReference type="ARBA" id="ARBA00022884"/>
    </source>
</evidence>
<dbReference type="GO" id="GO:0005737">
    <property type="term" value="C:cytoplasm"/>
    <property type="evidence" value="ECO:0007669"/>
    <property type="project" value="UniProtKB-SubCell"/>
</dbReference>